<dbReference type="Gene3D" id="3.30.1510.10">
    <property type="entry name" value="Domain 2, N(10)-formyltetrahydrofolate synthetase"/>
    <property type="match status" value="1"/>
</dbReference>
<dbReference type="InterPro" id="IPR020628">
    <property type="entry name" value="Formate_THF_ligase_CS"/>
</dbReference>
<evidence type="ECO:0000256" key="1">
    <source>
        <dbReference type="ARBA" id="ARBA00004777"/>
    </source>
</evidence>
<dbReference type="Gene3D" id="3.10.410.10">
    <property type="entry name" value="Formyltetrahydrofolate synthetase, domain 3"/>
    <property type="match status" value="1"/>
</dbReference>
<dbReference type="EMBL" id="BMXS01000014">
    <property type="protein sequence ID" value="GGX98383.1"/>
    <property type="molecule type" value="Genomic_DNA"/>
</dbReference>
<evidence type="ECO:0000313" key="8">
    <source>
        <dbReference type="Proteomes" id="UP000653056"/>
    </source>
</evidence>
<evidence type="ECO:0000256" key="3">
    <source>
        <dbReference type="ARBA" id="ARBA00022598"/>
    </source>
</evidence>
<evidence type="ECO:0000256" key="4">
    <source>
        <dbReference type="ARBA" id="ARBA00022741"/>
    </source>
</evidence>
<dbReference type="HAMAP" id="MF_01543">
    <property type="entry name" value="FTHFS"/>
    <property type="match status" value="1"/>
</dbReference>
<evidence type="ECO:0000313" key="7">
    <source>
        <dbReference type="EMBL" id="GGX98383.1"/>
    </source>
</evidence>
<dbReference type="Gene3D" id="3.40.50.300">
    <property type="entry name" value="P-loop containing nucleotide triphosphate hydrolases"/>
    <property type="match status" value="1"/>
</dbReference>
<dbReference type="PROSITE" id="PS00721">
    <property type="entry name" value="FTHFS_1"/>
    <property type="match status" value="1"/>
</dbReference>
<keyword evidence="4 6" id="KW-0547">Nucleotide-binding</keyword>
<accession>A0ABQ2YXC9</accession>
<keyword evidence="2 6" id="KW-0554">One-carbon metabolism</keyword>
<dbReference type="Proteomes" id="UP000653056">
    <property type="component" value="Unassembled WGS sequence"/>
</dbReference>
<comment type="caution">
    <text evidence="7">The sequence shown here is derived from an EMBL/GenBank/DDBJ whole genome shotgun (WGS) entry which is preliminary data.</text>
</comment>
<comment type="catalytic activity">
    <reaction evidence="6">
        <text>(6S)-5,6,7,8-tetrahydrofolate + formate + ATP = (6R)-10-formyltetrahydrofolate + ADP + phosphate</text>
        <dbReference type="Rhea" id="RHEA:20221"/>
        <dbReference type="ChEBI" id="CHEBI:15740"/>
        <dbReference type="ChEBI" id="CHEBI:30616"/>
        <dbReference type="ChEBI" id="CHEBI:43474"/>
        <dbReference type="ChEBI" id="CHEBI:57453"/>
        <dbReference type="ChEBI" id="CHEBI:195366"/>
        <dbReference type="ChEBI" id="CHEBI:456216"/>
        <dbReference type="EC" id="6.3.4.3"/>
    </reaction>
</comment>
<proteinExistence type="inferred from homology"/>
<keyword evidence="3 6" id="KW-0436">Ligase</keyword>
<dbReference type="InterPro" id="IPR000559">
    <property type="entry name" value="Formate_THF_ligase"/>
</dbReference>
<reference evidence="8" key="1">
    <citation type="journal article" date="2019" name="Int. J. Syst. Evol. Microbiol.">
        <title>The Global Catalogue of Microorganisms (GCM) 10K type strain sequencing project: providing services to taxonomists for standard genome sequencing and annotation.</title>
        <authorList>
            <consortium name="The Broad Institute Genomics Platform"/>
            <consortium name="The Broad Institute Genome Sequencing Center for Infectious Disease"/>
            <person name="Wu L."/>
            <person name="Ma J."/>
        </authorList>
    </citation>
    <scope>NUCLEOTIDE SEQUENCE [LARGE SCALE GENOMIC DNA]</scope>
    <source>
        <strain evidence="8">KCTC 22228</strain>
    </source>
</reference>
<keyword evidence="5 6" id="KW-0067">ATP-binding</keyword>
<gene>
    <name evidence="6 7" type="primary">fhs</name>
    <name evidence="7" type="ORF">GCM10007160_27390</name>
</gene>
<dbReference type="CDD" id="cd00477">
    <property type="entry name" value="FTHFS"/>
    <property type="match status" value="1"/>
</dbReference>
<dbReference type="GO" id="GO:0016874">
    <property type="term" value="F:ligase activity"/>
    <property type="evidence" value="ECO:0007669"/>
    <property type="project" value="UniProtKB-KW"/>
</dbReference>
<name>A0ABQ2YXC9_9GAMM</name>
<comment type="pathway">
    <text evidence="1 6">One-carbon metabolism; tetrahydrofolate interconversion.</text>
</comment>
<feature type="binding site" evidence="6">
    <location>
        <begin position="80"/>
        <end position="87"/>
    </location>
    <ligand>
        <name>ATP</name>
        <dbReference type="ChEBI" id="CHEBI:30616"/>
    </ligand>
</feature>
<dbReference type="NCBIfam" id="NF010030">
    <property type="entry name" value="PRK13505.1"/>
    <property type="match status" value="1"/>
</dbReference>
<dbReference type="Pfam" id="PF01268">
    <property type="entry name" value="FTHFS"/>
    <property type="match status" value="1"/>
</dbReference>
<keyword evidence="8" id="KW-1185">Reference proteome</keyword>
<dbReference type="InterPro" id="IPR027417">
    <property type="entry name" value="P-loop_NTPase"/>
</dbReference>
<organism evidence="7 8">
    <name type="scientific">Litchfieldella qijiaojingensis</name>
    <dbReference type="NCBI Taxonomy" id="980347"/>
    <lineage>
        <taxon>Bacteria</taxon>
        <taxon>Pseudomonadati</taxon>
        <taxon>Pseudomonadota</taxon>
        <taxon>Gammaproteobacteria</taxon>
        <taxon>Oceanospirillales</taxon>
        <taxon>Halomonadaceae</taxon>
        <taxon>Litchfieldella</taxon>
    </lineage>
</organism>
<evidence type="ECO:0000256" key="6">
    <source>
        <dbReference type="HAMAP-Rule" id="MF_01543"/>
    </source>
</evidence>
<dbReference type="SUPFAM" id="SSF52540">
    <property type="entry name" value="P-loop containing nucleoside triphosphate hydrolases"/>
    <property type="match status" value="1"/>
</dbReference>
<comment type="similarity">
    <text evidence="6">Belongs to the formate--tetrahydrofolate ligase family.</text>
</comment>
<sequence>MNTSLTPLVEALRPGSPDIEIARAVAMRPIMSLAEERLGIPHHALIPFGHYKAKLSLDYLATLADRPQGKLVLVTAISPTPAGEGKTTTSVGLGDAFNRLGMRTTTCLREPSLGPCFGMKGGATGGGRAQVVPMEDINLHFNGDFHAVTSAHNLLAALLDNHLHWGNALDIDPHQIVWKRAIDINDRALRHITIGLGGAANGLPREDGFDITVASEIMAILCLARDLGDLENRLGRIIVAYSRDGSPVTAHDLGAAGAMAVLLKDALQPNLVQSLEHNPAFIHGGPFGNIAHGCSSVMATRAALALSDVVVTEAGFGADLGAEKFIDIKCRQSGLSPDAAVLVCTLRALRFHGGADKTSWGMPNPEAMRQGFGNLRRHVDNLQRFGLSPIVAINTFDSDSREEIDLLQSMCAELGIQAVETSHWAHGGAGAMELAKALSERLEAGGAPHVRCLYPDMLPLIDKIRTLATELYGAADIALHPAAARRLQDFEEMGYGDLPVCIAKTQYSFSCDPQARGAPEGHRLDVREVRLSAGAGFVVAVCGDIMTMPGLPRQPAAMRMGLDDQGHVVGLA</sequence>
<evidence type="ECO:0000256" key="2">
    <source>
        <dbReference type="ARBA" id="ARBA00022563"/>
    </source>
</evidence>
<dbReference type="EC" id="6.3.4.3" evidence="6"/>
<protein>
    <recommendedName>
        <fullName evidence="6">Formate--tetrahydrofolate ligase</fullName>
        <ecNumber evidence="6">6.3.4.3</ecNumber>
    </recommendedName>
    <alternativeName>
        <fullName evidence="6">Formyltetrahydrofolate synthetase</fullName>
        <shortName evidence="6">FHS</shortName>
        <shortName evidence="6">FTHFS</shortName>
    </alternativeName>
</protein>
<dbReference type="RefSeq" id="WP_189470132.1">
    <property type="nucleotide sequence ID" value="NZ_BMXS01000014.1"/>
</dbReference>
<evidence type="ECO:0000256" key="5">
    <source>
        <dbReference type="ARBA" id="ARBA00022840"/>
    </source>
</evidence>